<evidence type="ECO:0000313" key="5">
    <source>
        <dbReference type="Proteomes" id="UP000044841"/>
    </source>
</evidence>
<keyword evidence="2" id="KW-0472">Membrane</keyword>
<feature type="domain" description="RGS" evidence="3">
    <location>
        <begin position="661"/>
        <end position="693"/>
    </location>
</feature>
<proteinExistence type="predicted"/>
<feature type="region of interest" description="Disordered" evidence="1">
    <location>
        <begin position="104"/>
        <end position="133"/>
    </location>
</feature>
<protein>
    <submittedName>
        <fullName evidence="4">Bud site selection protein RAX1</fullName>
    </submittedName>
</protein>
<dbReference type="PANTHER" id="PTHR13155">
    <property type="entry name" value="A-KINASE ANCHOR PROTEINS"/>
    <property type="match status" value="1"/>
</dbReference>
<feature type="region of interest" description="Disordered" evidence="1">
    <location>
        <begin position="506"/>
        <end position="554"/>
    </location>
</feature>
<feature type="compositionally biased region" description="Basic and acidic residues" evidence="1">
    <location>
        <begin position="524"/>
        <end position="533"/>
    </location>
</feature>
<feature type="region of interest" description="Disordered" evidence="1">
    <location>
        <begin position="326"/>
        <end position="364"/>
    </location>
</feature>
<dbReference type="AlphaFoldDB" id="A0A0K6G7Q3"/>
<feature type="region of interest" description="Disordered" evidence="1">
    <location>
        <begin position="283"/>
        <end position="309"/>
    </location>
</feature>
<dbReference type="PROSITE" id="PS50132">
    <property type="entry name" value="RGS"/>
    <property type="match status" value="2"/>
</dbReference>
<feature type="transmembrane region" description="Helical" evidence="2">
    <location>
        <begin position="730"/>
        <end position="748"/>
    </location>
</feature>
<dbReference type="GO" id="GO:0008104">
    <property type="term" value="P:intracellular protein localization"/>
    <property type="evidence" value="ECO:0007669"/>
    <property type="project" value="TreeGrafter"/>
</dbReference>
<dbReference type="Proteomes" id="UP000044841">
    <property type="component" value="Unassembled WGS sequence"/>
</dbReference>
<feature type="domain" description="RGS" evidence="3">
    <location>
        <begin position="431"/>
        <end position="489"/>
    </location>
</feature>
<dbReference type="InterPro" id="IPR036305">
    <property type="entry name" value="RGS_sf"/>
</dbReference>
<feature type="compositionally biased region" description="Polar residues" evidence="1">
    <location>
        <begin position="507"/>
        <end position="520"/>
    </location>
</feature>
<dbReference type="InterPro" id="IPR052246">
    <property type="entry name" value="Cell_Polariz_PKAAnc"/>
</dbReference>
<gene>
    <name evidence="4" type="ORF">RSOLAG22IIIB_11253</name>
</gene>
<feature type="transmembrane region" description="Helical" evidence="2">
    <location>
        <begin position="783"/>
        <end position="804"/>
    </location>
</feature>
<keyword evidence="2" id="KW-0812">Transmembrane</keyword>
<feature type="compositionally biased region" description="Pro residues" evidence="1">
    <location>
        <begin position="110"/>
        <end position="125"/>
    </location>
</feature>
<dbReference type="InterPro" id="IPR016137">
    <property type="entry name" value="RGS"/>
</dbReference>
<evidence type="ECO:0000313" key="4">
    <source>
        <dbReference type="EMBL" id="CUA74496.1"/>
    </source>
</evidence>
<feature type="compositionally biased region" description="Acidic residues" evidence="1">
    <location>
        <begin position="299"/>
        <end position="309"/>
    </location>
</feature>
<dbReference type="PANTHER" id="PTHR13155:SF1">
    <property type="entry name" value="A-KINASE ANCHOR PROTEIN 10, MITOCHONDRIAL"/>
    <property type="match status" value="1"/>
</dbReference>
<dbReference type="InterPro" id="IPR044926">
    <property type="entry name" value="RGS_subdomain_2"/>
</dbReference>
<organism evidence="4 5">
    <name type="scientific">Rhizoctonia solani</name>
    <dbReference type="NCBI Taxonomy" id="456999"/>
    <lineage>
        <taxon>Eukaryota</taxon>
        <taxon>Fungi</taxon>
        <taxon>Dikarya</taxon>
        <taxon>Basidiomycota</taxon>
        <taxon>Agaricomycotina</taxon>
        <taxon>Agaricomycetes</taxon>
        <taxon>Cantharellales</taxon>
        <taxon>Ceratobasidiaceae</taxon>
        <taxon>Rhizoctonia</taxon>
    </lineage>
</organism>
<accession>A0A0K6G7Q3</accession>
<keyword evidence="5" id="KW-1185">Reference proteome</keyword>
<reference evidence="4 5" key="1">
    <citation type="submission" date="2015-07" db="EMBL/GenBank/DDBJ databases">
        <authorList>
            <person name="Noorani M."/>
        </authorList>
    </citation>
    <scope>NUCLEOTIDE SEQUENCE [LARGE SCALE GENOMIC DNA]</scope>
    <source>
        <strain evidence="4">BBA 69670</strain>
    </source>
</reference>
<keyword evidence="2" id="KW-1133">Transmembrane helix</keyword>
<evidence type="ECO:0000256" key="1">
    <source>
        <dbReference type="SAM" id="MobiDB-lite"/>
    </source>
</evidence>
<feature type="compositionally biased region" description="Low complexity" evidence="1">
    <location>
        <begin position="353"/>
        <end position="363"/>
    </location>
</feature>
<evidence type="ECO:0000256" key="2">
    <source>
        <dbReference type="SAM" id="Phobius"/>
    </source>
</evidence>
<dbReference type="SUPFAM" id="SSF48097">
    <property type="entry name" value="Regulator of G-protein signaling, RGS"/>
    <property type="match status" value="1"/>
</dbReference>
<dbReference type="SMART" id="SM00315">
    <property type="entry name" value="RGS"/>
    <property type="match status" value="1"/>
</dbReference>
<dbReference type="Gene3D" id="1.20.58.1710">
    <property type="match status" value="1"/>
</dbReference>
<name>A0A0K6G7Q3_9AGAM</name>
<feature type="transmembrane region" description="Helical" evidence="2">
    <location>
        <begin position="697"/>
        <end position="721"/>
    </location>
</feature>
<dbReference type="GO" id="GO:0005886">
    <property type="term" value="C:plasma membrane"/>
    <property type="evidence" value="ECO:0007669"/>
    <property type="project" value="TreeGrafter"/>
</dbReference>
<sequence length="809" mass="88845">MSIPAPVPSPTVPDPKLDPTTLSSQLPQAQIENLRYKIIQIMEGINGLLVTLNTPGMQLAAWPDLMTKYNVLLSKTHTLAASLSTPPTRKGTIGFKQIVPTPFAVNDPNAPLPPTSTAPLNPNPNPATEGPTATGLGLDPQLDAMLEALLDGRRSISVTKTDVGNVARLRLGGGGGIGPSGNGNPGGGGGGGGEMVLPDVMLARLDEVRKAHDARCARGVEAVRQLKDKYDWKSRLLFDDSESESSVAVASHHSSEEVNSVVEDEEMVEVAPPPDEELVQIEEEGDTPTHTRVFVPAAEDSDSDSEEEVVPIPNVGENVGVGVGVGGDEGSESDGMEDVTIPPDPHSVYRNGPQQQQQPQQAQTPVSLLDNLAQRLFAHKRNHGYVTLSAGVNLQCLVLILTSLLPVLPPTMEKQSQPTEYRKRLPTFEEVLSRKTRPPVDLFMFYLFLQREGAEDVLDFWLDVQQHENLCRAYFKDVRKSGKTIREDWPQYWDYARRRGSIYGQVTPMSPTTKRSTVSSAGVDWEKGEKDRATPSPLPMSGRPITPGGTGPDGYRPARAPSAMDDHDIRATTPFQRASGLFKRVSMRAPTVLARDAAITRVDLVASAERIFARYLVPGADKEVYLPPALRINDFPLSSHQLPVHTSPAYEAESAALAQVPDMFHGQKEYVFRAMEQDAFPRFLRAKAFGNLTPVSALVRLCLGLLVLWIALAVGFSLIFLDVKPKSKRFFLFIPFTIAFLLLISHQYELDPILVFFLQSETTPFRTLRIKERYVKHLLMGRAAWVCLLVVVLSVVFTMIFWAVPGKRL</sequence>
<evidence type="ECO:0000259" key="3">
    <source>
        <dbReference type="PROSITE" id="PS50132"/>
    </source>
</evidence>
<dbReference type="EMBL" id="CYGV01001450">
    <property type="protein sequence ID" value="CUA74496.1"/>
    <property type="molecule type" value="Genomic_DNA"/>
</dbReference>
<dbReference type="Gene3D" id="1.10.167.10">
    <property type="entry name" value="Regulator of G-protein Signalling 4, domain 2"/>
    <property type="match status" value="1"/>
</dbReference>